<keyword evidence="2" id="KW-0813">Transport</keyword>
<dbReference type="Pfam" id="PF00005">
    <property type="entry name" value="ABC_tran"/>
    <property type="match status" value="1"/>
</dbReference>
<dbReference type="InterPro" id="IPR027417">
    <property type="entry name" value="P-loop_NTPase"/>
</dbReference>
<evidence type="ECO:0000256" key="9">
    <source>
        <dbReference type="ARBA" id="ARBA00022989"/>
    </source>
</evidence>
<feature type="domain" description="ABC transporter" evidence="12">
    <location>
        <begin position="480"/>
        <end position="713"/>
    </location>
</feature>
<dbReference type="PROSITE" id="PS50990">
    <property type="entry name" value="PEPTIDASE_C39"/>
    <property type="match status" value="1"/>
</dbReference>
<dbReference type="CDD" id="cd02425">
    <property type="entry name" value="Peptidase_C39F"/>
    <property type="match status" value="1"/>
</dbReference>
<evidence type="ECO:0000256" key="6">
    <source>
        <dbReference type="ARBA" id="ARBA00022801"/>
    </source>
</evidence>
<dbReference type="InterPro" id="IPR036640">
    <property type="entry name" value="ABC1_TM_sf"/>
</dbReference>
<dbReference type="FunFam" id="3.40.50.300:FF:000299">
    <property type="entry name" value="ABC transporter ATP-binding protein/permease"/>
    <property type="match status" value="1"/>
</dbReference>
<dbReference type="Pfam" id="PF03412">
    <property type="entry name" value="Peptidase_C39"/>
    <property type="match status" value="1"/>
</dbReference>
<evidence type="ECO:0000259" key="12">
    <source>
        <dbReference type="PROSITE" id="PS50893"/>
    </source>
</evidence>
<evidence type="ECO:0000256" key="8">
    <source>
        <dbReference type="ARBA" id="ARBA00022840"/>
    </source>
</evidence>
<dbReference type="Gene3D" id="3.90.70.10">
    <property type="entry name" value="Cysteine proteinases"/>
    <property type="match status" value="1"/>
</dbReference>
<dbReference type="GO" id="GO:0005886">
    <property type="term" value="C:plasma membrane"/>
    <property type="evidence" value="ECO:0007669"/>
    <property type="project" value="UniProtKB-SubCell"/>
</dbReference>
<dbReference type="GO" id="GO:0016887">
    <property type="term" value="F:ATP hydrolysis activity"/>
    <property type="evidence" value="ECO:0007669"/>
    <property type="project" value="InterPro"/>
</dbReference>
<dbReference type="InterPro" id="IPR011527">
    <property type="entry name" value="ABC1_TM_dom"/>
</dbReference>
<feature type="transmembrane region" description="Helical" evidence="11">
    <location>
        <begin position="282"/>
        <end position="301"/>
    </location>
</feature>
<feature type="domain" description="Peptidase C39" evidence="14">
    <location>
        <begin position="19"/>
        <end position="138"/>
    </location>
</feature>
<keyword evidence="10 11" id="KW-0472">Membrane</keyword>
<dbReference type="PROSITE" id="PS50929">
    <property type="entry name" value="ABC_TM1F"/>
    <property type="match status" value="1"/>
</dbReference>
<dbReference type="InterPro" id="IPR017871">
    <property type="entry name" value="ABC_transporter-like_CS"/>
</dbReference>
<evidence type="ECO:0000256" key="7">
    <source>
        <dbReference type="ARBA" id="ARBA00022807"/>
    </source>
</evidence>
<dbReference type="GO" id="GO:0005524">
    <property type="term" value="F:ATP binding"/>
    <property type="evidence" value="ECO:0007669"/>
    <property type="project" value="UniProtKB-KW"/>
</dbReference>
<dbReference type="SUPFAM" id="SSF90123">
    <property type="entry name" value="ABC transporter transmembrane region"/>
    <property type="match status" value="1"/>
</dbReference>
<feature type="domain" description="ABC transmembrane type-1" evidence="13">
    <location>
        <begin position="170"/>
        <end position="449"/>
    </location>
</feature>
<evidence type="ECO:0000256" key="5">
    <source>
        <dbReference type="ARBA" id="ARBA00022741"/>
    </source>
</evidence>
<evidence type="ECO:0000256" key="2">
    <source>
        <dbReference type="ARBA" id="ARBA00022448"/>
    </source>
</evidence>
<feature type="transmembrane region" description="Helical" evidence="11">
    <location>
        <begin position="204"/>
        <end position="224"/>
    </location>
</feature>
<dbReference type="Pfam" id="PF00664">
    <property type="entry name" value="ABC_membrane"/>
    <property type="match status" value="1"/>
</dbReference>
<evidence type="ECO:0000259" key="14">
    <source>
        <dbReference type="PROSITE" id="PS50990"/>
    </source>
</evidence>
<sequence length="716" mass="81683">MLKKKKLFPTRRRVPFIEQMQQTECALCCIAMISSYYKNDLSMYEVRERMGNGRDGTTLFHLKKLAEQLNFDTKSYKADSRQLGTLILPAILYWENNHFVILEKVAQQAYTIVDPGSGRRKLKEKEFTEKYSGYVLTLYPNKNFERRSRKNVWASFSYLVTNRPKIFISILFLTFLLQMFTVAMPIFIQFVIDKIIVPDYRDLLNIFLAGIGGLILFNTLFTFLRGRILITLHNALDYEIQTRFFSHLLRLPYQFFLLRSFGDLLFRANSMKVIRDQLANQVVKGLLDSAVLLVILLYMFLQSPLMVFIVALIASTNVILIAVSQRYLAETNQMEIKEHSEVQGAQTEMLYGIFGVKTSGVESKIYNRWLQRFRNLLSAYRKKEIVLNRVNTASNTMQLMAPLILLWVGAHQVFAGSITLGVLVAFHAISNQFFMLSGNIVQTINSFILTTSYLKRVEDVLDAPGEMEGDKMKKTLEGNILLKNVTFSYSKYSENVIHNVTLDIKKGQKVALIGQSGSGKTTLANMIIGLFAPSSGDIYYDGVSMKELDLGHLRRQIGTVPQNVMLFNRSIYDNIILHNPEASPEEVIEAAKAAQIHEEIMKMPMQYHTMVSEMGMNISGGQRQRIALAKALLGKPSILVLDEATSSLDHLNESKIDEYLSDINCTRIVIAHRLTTVMNCDMIVVVDNGRIIESGTHHELLKKSSFYSEFYKEMIS</sequence>
<dbReference type="GO" id="GO:0006508">
    <property type="term" value="P:proteolysis"/>
    <property type="evidence" value="ECO:0007669"/>
    <property type="project" value="InterPro"/>
</dbReference>
<comment type="caution">
    <text evidence="15">The sequence shown here is derived from an EMBL/GenBank/DDBJ whole genome shotgun (WGS) entry which is preliminary data.</text>
</comment>
<keyword evidence="5" id="KW-0547">Nucleotide-binding</keyword>
<dbReference type="PROSITE" id="PS50893">
    <property type="entry name" value="ABC_TRANSPORTER_2"/>
    <property type="match status" value="1"/>
</dbReference>
<accession>A0AAW6KBG2</accession>
<dbReference type="InterPro" id="IPR005074">
    <property type="entry name" value="Peptidase_C39"/>
</dbReference>
<keyword evidence="9 11" id="KW-1133">Transmembrane helix</keyword>
<gene>
    <name evidence="15" type="ORF">PVN32_11970</name>
</gene>
<keyword evidence="3" id="KW-1003">Cell membrane</keyword>
<evidence type="ECO:0000256" key="3">
    <source>
        <dbReference type="ARBA" id="ARBA00022475"/>
    </source>
</evidence>
<dbReference type="InterPro" id="IPR003439">
    <property type="entry name" value="ABC_transporter-like_ATP-bd"/>
</dbReference>
<evidence type="ECO:0000259" key="13">
    <source>
        <dbReference type="PROSITE" id="PS50929"/>
    </source>
</evidence>
<dbReference type="PANTHER" id="PTHR43394:SF1">
    <property type="entry name" value="ATP-BINDING CASSETTE SUB-FAMILY B MEMBER 10, MITOCHONDRIAL"/>
    <property type="match status" value="1"/>
</dbReference>
<feature type="transmembrane region" description="Helical" evidence="11">
    <location>
        <begin position="166"/>
        <end position="192"/>
    </location>
</feature>
<dbReference type="EMBL" id="JARAFO010000030">
    <property type="protein sequence ID" value="MDE1452887.1"/>
    <property type="molecule type" value="Genomic_DNA"/>
</dbReference>
<evidence type="ECO:0000256" key="11">
    <source>
        <dbReference type="SAM" id="Phobius"/>
    </source>
</evidence>
<evidence type="ECO:0000256" key="4">
    <source>
        <dbReference type="ARBA" id="ARBA00022692"/>
    </source>
</evidence>
<feature type="transmembrane region" description="Helical" evidence="11">
    <location>
        <begin position="404"/>
        <end position="429"/>
    </location>
</feature>
<dbReference type="PROSITE" id="PS00211">
    <property type="entry name" value="ABC_TRANSPORTER_1"/>
    <property type="match status" value="1"/>
</dbReference>
<keyword evidence="7" id="KW-0645">Protease</keyword>
<keyword evidence="8" id="KW-0067">ATP-binding</keyword>
<dbReference type="Gene3D" id="1.20.1560.10">
    <property type="entry name" value="ABC transporter type 1, transmembrane domain"/>
    <property type="match status" value="1"/>
</dbReference>
<dbReference type="AlphaFoldDB" id="A0AAW6KBG2"/>
<dbReference type="Proteomes" id="UP001216709">
    <property type="component" value="Unassembled WGS sequence"/>
</dbReference>
<feature type="transmembrane region" description="Helical" evidence="11">
    <location>
        <begin position="307"/>
        <end position="328"/>
    </location>
</feature>
<evidence type="ECO:0000256" key="10">
    <source>
        <dbReference type="ARBA" id="ARBA00023136"/>
    </source>
</evidence>
<dbReference type="GO" id="GO:0015421">
    <property type="term" value="F:ABC-type oligopeptide transporter activity"/>
    <property type="evidence" value="ECO:0007669"/>
    <property type="project" value="TreeGrafter"/>
</dbReference>
<dbReference type="GO" id="GO:0008234">
    <property type="term" value="F:cysteine-type peptidase activity"/>
    <property type="evidence" value="ECO:0007669"/>
    <property type="project" value="UniProtKB-KW"/>
</dbReference>
<keyword evidence="7" id="KW-0788">Thiol protease</keyword>
<evidence type="ECO:0000313" key="16">
    <source>
        <dbReference type="Proteomes" id="UP001216709"/>
    </source>
</evidence>
<protein>
    <submittedName>
        <fullName evidence="15">Peptidase domain-containing ABC transporter</fullName>
    </submittedName>
</protein>
<dbReference type="SMART" id="SM00382">
    <property type="entry name" value="AAA"/>
    <property type="match status" value="1"/>
</dbReference>
<dbReference type="InterPro" id="IPR003593">
    <property type="entry name" value="AAA+_ATPase"/>
</dbReference>
<evidence type="ECO:0000313" key="15">
    <source>
        <dbReference type="EMBL" id="MDE1452887.1"/>
    </source>
</evidence>
<reference evidence="15" key="1">
    <citation type="submission" date="2022-12" db="EMBL/GenBank/DDBJ databases">
        <title>Draft Genome Sequences of Bacillus licheniformis and Bacillus paralicheniformis strains isolated from Irish skim milk powders.</title>
        <authorList>
            <person name="Lourenco A."/>
            <person name="Li F."/>
            <person name="Geraldine D."/>
            <person name="Tobin J.T."/>
            <person name="Butler F."/>
            <person name="Jordan K."/>
            <person name="Obrien T."/>
        </authorList>
    </citation>
    <scope>NUCLEOTIDE SEQUENCE</scope>
    <source>
        <strain evidence="15">3370</strain>
    </source>
</reference>
<dbReference type="Gene3D" id="3.40.50.300">
    <property type="entry name" value="P-loop containing nucleotide triphosphate hydrolases"/>
    <property type="match status" value="1"/>
</dbReference>
<comment type="subcellular location">
    <subcellularLocation>
        <location evidence="1">Cell membrane</location>
        <topology evidence="1">Multi-pass membrane protein</topology>
    </subcellularLocation>
</comment>
<dbReference type="RefSeq" id="WP_020449894.1">
    <property type="nucleotide sequence ID" value="NZ_AP025339.1"/>
</dbReference>
<proteinExistence type="predicted"/>
<dbReference type="PANTHER" id="PTHR43394">
    <property type="entry name" value="ATP-DEPENDENT PERMEASE MDL1, MITOCHONDRIAL"/>
    <property type="match status" value="1"/>
</dbReference>
<keyword evidence="4 11" id="KW-0812">Transmembrane</keyword>
<dbReference type="InterPro" id="IPR033839">
    <property type="entry name" value="Lacticin_481_peptidase"/>
</dbReference>
<name>A0AAW6KBG2_9BACI</name>
<organism evidence="15 16">
    <name type="scientific">Bacillus paralicheniformis</name>
    <dbReference type="NCBI Taxonomy" id="1648923"/>
    <lineage>
        <taxon>Bacteria</taxon>
        <taxon>Bacillati</taxon>
        <taxon>Bacillota</taxon>
        <taxon>Bacilli</taxon>
        <taxon>Bacillales</taxon>
        <taxon>Bacillaceae</taxon>
        <taxon>Bacillus</taxon>
    </lineage>
</organism>
<dbReference type="SUPFAM" id="SSF52540">
    <property type="entry name" value="P-loop containing nucleoside triphosphate hydrolases"/>
    <property type="match status" value="1"/>
</dbReference>
<keyword evidence="6" id="KW-0378">Hydrolase</keyword>
<dbReference type="InterPro" id="IPR039421">
    <property type="entry name" value="Type_1_exporter"/>
</dbReference>
<dbReference type="CDD" id="cd18555">
    <property type="entry name" value="ABC_6TM_T1SS_like"/>
    <property type="match status" value="1"/>
</dbReference>
<evidence type="ECO:0000256" key="1">
    <source>
        <dbReference type="ARBA" id="ARBA00004651"/>
    </source>
</evidence>